<evidence type="ECO:0000256" key="1">
    <source>
        <dbReference type="ARBA" id="ARBA00004672"/>
    </source>
</evidence>
<dbReference type="PANTHER" id="PTHR43700:SF1">
    <property type="entry name" value="PHOSPHORIBOSYLAMINOIMIDAZOLE-SUCCINOCARBOXAMIDE SYNTHASE"/>
    <property type="match status" value="1"/>
</dbReference>
<feature type="domain" description="SAICAR synthetase/ADE2 N-terminal" evidence="9">
    <location>
        <begin position="13"/>
        <end position="262"/>
    </location>
</feature>
<dbReference type="AlphaFoldDB" id="A0A350HB65"/>
<comment type="pathway">
    <text evidence="1 8">Purine metabolism; IMP biosynthesis via de novo pathway; 5-amino-1-(5-phospho-D-ribosyl)imidazole-4-carboxamide from 5-amino-1-(5-phospho-D-ribosyl)imidazole-4-carboxylate: step 1/2.</text>
</comment>
<dbReference type="NCBIfam" id="NF010568">
    <property type="entry name" value="PRK13961.1"/>
    <property type="match status" value="1"/>
</dbReference>
<evidence type="ECO:0000256" key="4">
    <source>
        <dbReference type="ARBA" id="ARBA00022741"/>
    </source>
</evidence>
<dbReference type="EMBL" id="DMZY01000186">
    <property type="protein sequence ID" value="HAV92781.1"/>
    <property type="molecule type" value="Genomic_DNA"/>
</dbReference>
<dbReference type="NCBIfam" id="TIGR00081">
    <property type="entry name" value="purC"/>
    <property type="match status" value="1"/>
</dbReference>
<keyword evidence="6 8" id="KW-0067">ATP-binding</keyword>
<evidence type="ECO:0000313" key="11">
    <source>
        <dbReference type="Proteomes" id="UP000264062"/>
    </source>
</evidence>
<dbReference type="UniPathway" id="UPA00074">
    <property type="reaction ID" value="UER00131"/>
</dbReference>
<evidence type="ECO:0000259" key="9">
    <source>
        <dbReference type="Pfam" id="PF01259"/>
    </source>
</evidence>
<organism evidence="10 11">
    <name type="scientific">candidate division WOR-3 bacterium</name>
    <dbReference type="NCBI Taxonomy" id="2052148"/>
    <lineage>
        <taxon>Bacteria</taxon>
        <taxon>Bacteria division WOR-3</taxon>
    </lineage>
</organism>
<protein>
    <recommendedName>
        <fullName evidence="8">Phosphoribosylaminoimidazole-succinocarboxamide synthase</fullName>
        <ecNumber evidence="8">6.3.2.6</ecNumber>
    </recommendedName>
    <alternativeName>
        <fullName evidence="8">SAICAR synthetase</fullName>
    </alternativeName>
</protein>
<evidence type="ECO:0000256" key="5">
    <source>
        <dbReference type="ARBA" id="ARBA00022755"/>
    </source>
</evidence>
<dbReference type="GO" id="GO:0006189">
    <property type="term" value="P:'de novo' IMP biosynthetic process"/>
    <property type="evidence" value="ECO:0007669"/>
    <property type="project" value="UniProtKB-UniRule"/>
</dbReference>
<proteinExistence type="inferred from homology"/>
<evidence type="ECO:0000256" key="7">
    <source>
        <dbReference type="ARBA" id="ARBA00048475"/>
    </source>
</evidence>
<keyword evidence="3 8" id="KW-0436">Ligase</keyword>
<dbReference type="PANTHER" id="PTHR43700">
    <property type="entry name" value="PHOSPHORIBOSYLAMINOIMIDAZOLE-SUCCINOCARBOXAMIDE SYNTHASE"/>
    <property type="match status" value="1"/>
</dbReference>
<sequence>MIKTTEINELKLLSRGKVRDIYELEDDLLIITTDRVSAFDFVLNQTIPFKGIVLNKLSVHNFNITKGIMENHLIHSDFDLLPPNIRKYDYLKDRFMVVNKAKPLPIECIMRGYITGSAWAEYLKTQTIGGMYLEPGLVESEKFPEPIFTPSTKADAGHDENISIDAMRNIIGRELSEDVINISLKLYSFMAEVLYESGIILADTKMEFGIRDEKLLFIDEAFTPDSSRFWFKDKYKKGEKQESLDKQFIRNYLLSTEWDRKSPPPDLPDDIVEMTSKIYREMYRIVTNESLS</sequence>
<gene>
    <name evidence="8" type="primary">purC</name>
    <name evidence="10" type="ORF">DCW38_06335</name>
</gene>
<dbReference type="SUPFAM" id="SSF56104">
    <property type="entry name" value="SAICAR synthase-like"/>
    <property type="match status" value="1"/>
</dbReference>
<comment type="catalytic activity">
    <reaction evidence="7 8">
        <text>5-amino-1-(5-phospho-D-ribosyl)imidazole-4-carboxylate + L-aspartate + ATP = (2S)-2-[5-amino-1-(5-phospho-beta-D-ribosyl)imidazole-4-carboxamido]succinate + ADP + phosphate + 2 H(+)</text>
        <dbReference type="Rhea" id="RHEA:22628"/>
        <dbReference type="ChEBI" id="CHEBI:15378"/>
        <dbReference type="ChEBI" id="CHEBI:29991"/>
        <dbReference type="ChEBI" id="CHEBI:30616"/>
        <dbReference type="ChEBI" id="CHEBI:43474"/>
        <dbReference type="ChEBI" id="CHEBI:58443"/>
        <dbReference type="ChEBI" id="CHEBI:77657"/>
        <dbReference type="ChEBI" id="CHEBI:456216"/>
        <dbReference type="EC" id="6.3.2.6"/>
    </reaction>
</comment>
<comment type="caution">
    <text evidence="10">The sequence shown here is derived from an EMBL/GenBank/DDBJ whole genome shotgun (WGS) entry which is preliminary data.</text>
</comment>
<comment type="similarity">
    <text evidence="2 8">Belongs to the SAICAR synthetase family.</text>
</comment>
<dbReference type="CDD" id="cd01414">
    <property type="entry name" value="SAICAR_synt_Sc"/>
    <property type="match status" value="1"/>
</dbReference>
<accession>A0A350HB65</accession>
<dbReference type="GO" id="GO:0005737">
    <property type="term" value="C:cytoplasm"/>
    <property type="evidence" value="ECO:0007669"/>
    <property type="project" value="TreeGrafter"/>
</dbReference>
<keyword evidence="4 8" id="KW-0547">Nucleotide-binding</keyword>
<name>A0A350HB65_UNCW3</name>
<reference evidence="10 11" key="1">
    <citation type="journal article" date="2018" name="Nat. Biotechnol.">
        <title>A standardized bacterial taxonomy based on genome phylogeny substantially revises the tree of life.</title>
        <authorList>
            <person name="Parks D.H."/>
            <person name="Chuvochina M."/>
            <person name="Waite D.W."/>
            <person name="Rinke C."/>
            <person name="Skarshewski A."/>
            <person name="Chaumeil P.A."/>
            <person name="Hugenholtz P."/>
        </authorList>
    </citation>
    <scope>NUCLEOTIDE SEQUENCE [LARGE SCALE GENOMIC DNA]</scope>
    <source>
        <strain evidence="10">UBA9956</strain>
    </source>
</reference>
<dbReference type="InterPro" id="IPR028923">
    <property type="entry name" value="SAICAR_synt/ADE2_N"/>
</dbReference>
<evidence type="ECO:0000256" key="2">
    <source>
        <dbReference type="ARBA" id="ARBA00010190"/>
    </source>
</evidence>
<evidence type="ECO:0000313" key="10">
    <source>
        <dbReference type="EMBL" id="HAV92781.1"/>
    </source>
</evidence>
<evidence type="ECO:0000256" key="3">
    <source>
        <dbReference type="ARBA" id="ARBA00022598"/>
    </source>
</evidence>
<evidence type="ECO:0000256" key="8">
    <source>
        <dbReference type="HAMAP-Rule" id="MF_00137"/>
    </source>
</evidence>
<dbReference type="InterPro" id="IPR001636">
    <property type="entry name" value="SAICAR_synth"/>
</dbReference>
<dbReference type="Gene3D" id="3.30.200.20">
    <property type="entry name" value="Phosphorylase Kinase, domain 1"/>
    <property type="match status" value="1"/>
</dbReference>
<dbReference type="HAMAP" id="MF_00137">
    <property type="entry name" value="SAICAR_synth"/>
    <property type="match status" value="1"/>
</dbReference>
<dbReference type="GO" id="GO:0005524">
    <property type="term" value="F:ATP binding"/>
    <property type="evidence" value="ECO:0007669"/>
    <property type="project" value="UniProtKB-KW"/>
</dbReference>
<evidence type="ECO:0000256" key="6">
    <source>
        <dbReference type="ARBA" id="ARBA00022840"/>
    </source>
</evidence>
<dbReference type="Gene3D" id="3.30.470.20">
    <property type="entry name" value="ATP-grasp fold, B domain"/>
    <property type="match status" value="1"/>
</dbReference>
<dbReference type="Pfam" id="PF01259">
    <property type="entry name" value="SAICAR_synt"/>
    <property type="match status" value="1"/>
</dbReference>
<dbReference type="EC" id="6.3.2.6" evidence="8"/>
<keyword evidence="5 8" id="KW-0658">Purine biosynthesis</keyword>
<dbReference type="Proteomes" id="UP000264062">
    <property type="component" value="Unassembled WGS sequence"/>
</dbReference>
<dbReference type="FunFam" id="3.30.470.20:FF:000015">
    <property type="entry name" value="Phosphoribosylaminoimidazole-succinocarboxamide synthase"/>
    <property type="match status" value="1"/>
</dbReference>
<dbReference type="GO" id="GO:0004639">
    <property type="term" value="F:phosphoribosylaminoimidazolesuccinocarboxamide synthase activity"/>
    <property type="evidence" value="ECO:0007669"/>
    <property type="project" value="UniProtKB-UniRule"/>
</dbReference>